<evidence type="ECO:0000256" key="7">
    <source>
        <dbReference type="SAM" id="MobiDB-lite"/>
    </source>
</evidence>
<dbReference type="GeneID" id="25741724"/>
<dbReference type="EMBL" id="KK101952">
    <property type="protein sequence ID" value="KIY99111.1"/>
    <property type="molecule type" value="Genomic_DNA"/>
</dbReference>
<dbReference type="Proteomes" id="UP000054498">
    <property type="component" value="Unassembled WGS sequence"/>
</dbReference>
<accession>A0A0D2MEH7</accession>
<keyword evidence="2 9" id="KW-0436">Ligase</keyword>
<evidence type="ECO:0000256" key="4">
    <source>
        <dbReference type="ARBA" id="ARBA00022840"/>
    </source>
</evidence>
<feature type="domain" description="Aminoacyl-transfer RNA synthetases class-II family profile" evidence="8">
    <location>
        <begin position="1"/>
        <end position="160"/>
    </location>
</feature>
<dbReference type="PANTHER" id="PTHR11778">
    <property type="entry name" value="SERYL-TRNA SYNTHETASE"/>
    <property type="match status" value="1"/>
</dbReference>
<feature type="compositionally biased region" description="Gly residues" evidence="7">
    <location>
        <begin position="113"/>
        <end position="122"/>
    </location>
</feature>
<protein>
    <recommendedName>
        <fullName evidence="1">serine--tRNA ligase</fullName>
        <ecNumber evidence="1">6.1.1.11</ecNumber>
    </recommendedName>
    <alternativeName>
        <fullName evidence="6">Seryl-tRNA synthetase</fullName>
    </alternativeName>
</protein>
<reference evidence="9 10" key="1">
    <citation type="journal article" date="2013" name="BMC Genomics">
        <title>Reconstruction of the lipid metabolism for the microalga Monoraphidium neglectum from its genome sequence reveals characteristics suitable for biofuel production.</title>
        <authorList>
            <person name="Bogen C."/>
            <person name="Al-Dilaimi A."/>
            <person name="Albersmeier A."/>
            <person name="Wichmann J."/>
            <person name="Grundmann M."/>
            <person name="Rupp O."/>
            <person name="Lauersen K.J."/>
            <person name="Blifernez-Klassen O."/>
            <person name="Kalinowski J."/>
            <person name="Goesmann A."/>
            <person name="Mussgnug J.H."/>
            <person name="Kruse O."/>
        </authorList>
    </citation>
    <scope>NUCLEOTIDE SEQUENCE [LARGE SCALE GENOMIC DNA]</scope>
    <source>
        <strain evidence="9 10">SAG 48.87</strain>
    </source>
</reference>
<dbReference type="AlphaFoldDB" id="A0A0D2MEH7"/>
<keyword evidence="4" id="KW-0067">ATP-binding</keyword>
<dbReference type="SUPFAM" id="SSF55681">
    <property type="entry name" value="Class II aaRS and biotin synthetases"/>
    <property type="match status" value="1"/>
</dbReference>
<keyword evidence="5 9" id="KW-0030">Aminoacyl-tRNA synthetase</keyword>
<dbReference type="InterPro" id="IPR002314">
    <property type="entry name" value="aa-tRNA-synt_IIb"/>
</dbReference>
<evidence type="ECO:0000256" key="6">
    <source>
        <dbReference type="ARBA" id="ARBA00031113"/>
    </source>
</evidence>
<evidence type="ECO:0000256" key="5">
    <source>
        <dbReference type="ARBA" id="ARBA00023146"/>
    </source>
</evidence>
<dbReference type="KEGG" id="mng:MNEG_8849"/>
<feature type="region of interest" description="Disordered" evidence="7">
    <location>
        <begin position="101"/>
        <end position="122"/>
    </location>
</feature>
<dbReference type="OrthoDB" id="10264585at2759"/>
<evidence type="ECO:0000256" key="2">
    <source>
        <dbReference type="ARBA" id="ARBA00022598"/>
    </source>
</evidence>
<dbReference type="GO" id="GO:0004828">
    <property type="term" value="F:serine-tRNA ligase activity"/>
    <property type="evidence" value="ECO:0007669"/>
    <property type="project" value="UniProtKB-EC"/>
</dbReference>
<dbReference type="STRING" id="145388.A0A0D2MEH7"/>
<keyword evidence="10" id="KW-1185">Reference proteome</keyword>
<evidence type="ECO:0000313" key="9">
    <source>
        <dbReference type="EMBL" id="KIY99111.1"/>
    </source>
</evidence>
<sequence>MFVVCAPHQSDALHQELIDLEAAMFEELGLHFKSAPRSWQSSGFEAKALKILDMPSGDLGAPAYRKFDVEAWMPGLGRYGEISSASNCTDYQARRLNIRYRPASGQQQQQAPGKGGKGGKGGGGATAFCHTLNATACAVPRMIVAILENNQQEDGSVVVPEVLRPFLGGLEVITAPGQQQ</sequence>
<dbReference type="Gene3D" id="3.30.930.10">
    <property type="entry name" value="Bira Bifunctional Protein, Domain 2"/>
    <property type="match status" value="1"/>
</dbReference>
<gene>
    <name evidence="9" type="ORF">MNEG_8849</name>
</gene>
<dbReference type="InterPro" id="IPR006195">
    <property type="entry name" value="aa-tRNA-synth_II"/>
</dbReference>
<evidence type="ECO:0000313" key="10">
    <source>
        <dbReference type="Proteomes" id="UP000054498"/>
    </source>
</evidence>
<dbReference type="InterPro" id="IPR045864">
    <property type="entry name" value="aa-tRNA-synth_II/BPL/LPL"/>
</dbReference>
<dbReference type="Pfam" id="PF00587">
    <property type="entry name" value="tRNA-synt_2b"/>
    <property type="match status" value="1"/>
</dbReference>
<name>A0A0D2MEH7_9CHLO</name>
<dbReference type="PROSITE" id="PS50862">
    <property type="entry name" value="AA_TRNA_LIGASE_II"/>
    <property type="match status" value="1"/>
</dbReference>
<evidence type="ECO:0000256" key="3">
    <source>
        <dbReference type="ARBA" id="ARBA00022741"/>
    </source>
</evidence>
<evidence type="ECO:0000256" key="1">
    <source>
        <dbReference type="ARBA" id="ARBA00012840"/>
    </source>
</evidence>
<dbReference type="EC" id="6.1.1.11" evidence="1"/>
<dbReference type="RefSeq" id="XP_013898131.1">
    <property type="nucleotide sequence ID" value="XM_014042677.1"/>
</dbReference>
<organism evidence="9 10">
    <name type="scientific">Monoraphidium neglectum</name>
    <dbReference type="NCBI Taxonomy" id="145388"/>
    <lineage>
        <taxon>Eukaryota</taxon>
        <taxon>Viridiplantae</taxon>
        <taxon>Chlorophyta</taxon>
        <taxon>core chlorophytes</taxon>
        <taxon>Chlorophyceae</taxon>
        <taxon>CS clade</taxon>
        <taxon>Sphaeropleales</taxon>
        <taxon>Selenastraceae</taxon>
        <taxon>Monoraphidium</taxon>
    </lineage>
</organism>
<proteinExistence type="predicted"/>
<keyword evidence="3" id="KW-0547">Nucleotide-binding</keyword>
<dbReference type="GO" id="GO:0005524">
    <property type="term" value="F:ATP binding"/>
    <property type="evidence" value="ECO:0007669"/>
    <property type="project" value="UniProtKB-KW"/>
</dbReference>
<dbReference type="GO" id="GO:0006434">
    <property type="term" value="P:seryl-tRNA aminoacylation"/>
    <property type="evidence" value="ECO:0007669"/>
    <property type="project" value="InterPro"/>
</dbReference>
<dbReference type="InterPro" id="IPR002317">
    <property type="entry name" value="Ser-tRNA-ligase_type_1"/>
</dbReference>
<dbReference type="PRINTS" id="PR00981">
    <property type="entry name" value="TRNASYNTHSER"/>
</dbReference>
<evidence type="ECO:0000259" key="8">
    <source>
        <dbReference type="PROSITE" id="PS50862"/>
    </source>
</evidence>